<dbReference type="AlphaFoldDB" id="A0AAP6JF55"/>
<name>A0AAP6JF55_9GAMM</name>
<keyword evidence="1 2" id="KW-0732">Signal</keyword>
<sequence>MNKHIIAGLVLAGSVAAAPAAKALPLIDIGVGAGVLTMEDDSDGAAAVSALVGVNIPATPFGVEGTFTQTISDGSFDFNGGSLDYSGNQLGAFVTANTPTPGIKVKGKLGMVRSDFDFDGMGSASSTDFAFGAAVIFTSWQLEWTRTKVDDGGVDQDIDYISISYVW</sequence>
<evidence type="ECO:0000259" key="3">
    <source>
        <dbReference type="Pfam" id="PF13505"/>
    </source>
</evidence>
<comment type="caution">
    <text evidence="4">The sequence shown here is derived from an EMBL/GenBank/DDBJ whole genome shotgun (WGS) entry which is preliminary data.</text>
</comment>
<dbReference type="InterPro" id="IPR011250">
    <property type="entry name" value="OMP/PagP_B-barrel"/>
</dbReference>
<proteinExistence type="predicted"/>
<organism evidence="4 5">
    <name type="scientific">Natronospira elongata</name>
    <dbReference type="NCBI Taxonomy" id="3110268"/>
    <lineage>
        <taxon>Bacteria</taxon>
        <taxon>Pseudomonadati</taxon>
        <taxon>Pseudomonadota</taxon>
        <taxon>Gammaproteobacteria</taxon>
        <taxon>Natronospirales</taxon>
        <taxon>Natronospiraceae</taxon>
        <taxon>Natronospira</taxon>
    </lineage>
</organism>
<evidence type="ECO:0000256" key="2">
    <source>
        <dbReference type="SAM" id="SignalP"/>
    </source>
</evidence>
<gene>
    <name evidence="4" type="ORF">VCB98_06030</name>
</gene>
<evidence type="ECO:0000313" key="4">
    <source>
        <dbReference type="EMBL" id="MEA5445372.1"/>
    </source>
</evidence>
<feature type="chain" id="PRO_5042970234" evidence="2">
    <location>
        <begin position="24"/>
        <end position="167"/>
    </location>
</feature>
<feature type="signal peptide" evidence="2">
    <location>
        <begin position="1"/>
        <end position="23"/>
    </location>
</feature>
<dbReference type="RefSeq" id="WP_346051001.1">
    <property type="nucleotide sequence ID" value="NZ_JAYGII010000009.1"/>
</dbReference>
<reference evidence="4 5" key="1">
    <citation type="submission" date="2023-12" db="EMBL/GenBank/DDBJ databases">
        <title>Whole-genome sequencing of halo(alkali)philic microorganisms from hypersaline lakes.</title>
        <authorList>
            <person name="Sorokin D.Y."/>
            <person name="Merkel A.Y."/>
            <person name="Messina E."/>
            <person name="Yakimov M."/>
        </authorList>
    </citation>
    <scope>NUCLEOTIDE SEQUENCE [LARGE SCALE GENOMIC DNA]</scope>
    <source>
        <strain evidence="4 5">AB-CW1</strain>
    </source>
</reference>
<evidence type="ECO:0000256" key="1">
    <source>
        <dbReference type="ARBA" id="ARBA00022729"/>
    </source>
</evidence>
<keyword evidence="5" id="KW-1185">Reference proteome</keyword>
<protein>
    <submittedName>
        <fullName evidence="4">Outer membrane beta-barrel protein</fullName>
    </submittedName>
</protein>
<evidence type="ECO:0000313" key="5">
    <source>
        <dbReference type="Proteomes" id="UP001302316"/>
    </source>
</evidence>
<feature type="domain" description="Outer membrane protein beta-barrel" evidence="3">
    <location>
        <begin position="8"/>
        <end position="137"/>
    </location>
</feature>
<dbReference type="InterPro" id="IPR027385">
    <property type="entry name" value="Beta-barrel_OMP"/>
</dbReference>
<accession>A0AAP6JF55</accession>
<dbReference type="EMBL" id="JAYGII010000009">
    <property type="protein sequence ID" value="MEA5445372.1"/>
    <property type="molecule type" value="Genomic_DNA"/>
</dbReference>
<dbReference type="SUPFAM" id="SSF56925">
    <property type="entry name" value="OMPA-like"/>
    <property type="match status" value="1"/>
</dbReference>
<dbReference type="Proteomes" id="UP001302316">
    <property type="component" value="Unassembled WGS sequence"/>
</dbReference>
<dbReference type="Pfam" id="PF13505">
    <property type="entry name" value="OMP_b-brl"/>
    <property type="match status" value="1"/>
</dbReference>